<sequence length="351" mass="38694">MVVSKADLQERSRHAAQPTKKMSEDTTTDESDARELEQVSGVADVDVYDDDYDLFGDVELRLELEREREQSDDEEGEEEEHEQEAQHPNATPEALTDDQDRDEVAVPTEARAGSSLTGAKRKHDDTIELADNHVYNSLSPAQEELNELKEQDEHEIPSMPVPEADTTSASLHKPPSSIQPLHAVHPEDTPPPTPLRKTSNAPRSYKPIKKPHRNTPTHIAKSLSPHQTPTTAPSAEAKITKAQRDITSPANEAADLELWCICHAPDDGALMIACDGPACPIEWFHANCVGIERPPGVKWYCEVCAPGRVGRKGEGKGKGKGRERGRGRRRRGGGLGEMEMETEMGSTTWSL</sequence>
<keyword evidence="6" id="KW-0862">Zinc</keyword>
<dbReference type="SMART" id="SM00249">
    <property type="entry name" value="PHD"/>
    <property type="match status" value="1"/>
</dbReference>
<evidence type="ECO:0000256" key="8">
    <source>
        <dbReference type="ARBA" id="ARBA00023163"/>
    </source>
</evidence>
<evidence type="ECO:0000256" key="6">
    <source>
        <dbReference type="ARBA" id="ARBA00022833"/>
    </source>
</evidence>
<accession>A0A162W4K7</accession>
<dbReference type="CDD" id="cd15505">
    <property type="entry name" value="PHD_ING"/>
    <property type="match status" value="1"/>
</dbReference>
<dbReference type="GO" id="GO:0005634">
    <property type="term" value="C:nucleus"/>
    <property type="evidence" value="ECO:0007669"/>
    <property type="project" value="UniProtKB-SubCell"/>
</dbReference>
<feature type="region of interest" description="Disordered" evidence="10">
    <location>
        <begin position="311"/>
        <end position="351"/>
    </location>
</feature>
<evidence type="ECO:0000256" key="2">
    <source>
        <dbReference type="ARBA" id="ARBA00010210"/>
    </source>
</evidence>
<feature type="compositionally biased region" description="Basic residues" evidence="10">
    <location>
        <begin position="206"/>
        <end position="215"/>
    </location>
</feature>
<dbReference type="PANTHER" id="PTHR10333">
    <property type="entry name" value="INHIBITOR OF GROWTH PROTEIN"/>
    <property type="match status" value="1"/>
</dbReference>
<dbReference type="GO" id="GO:0008270">
    <property type="term" value="F:zinc ion binding"/>
    <property type="evidence" value="ECO:0007669"/>
    <property type="project" value="UniProtKB-KW"/>
</dbReference>
<dbReference type="InterPro" id="IPR001965">
    <property type="entry name" value="Znf_PHD"/>
</dbReference>
<gene>
    <name evidence="11" type="ORF">ST47_g10064</name>
</gene>
<keyword evidence="5" id="KW-0863">Zinc-finger</keyword>
<keyword evidence="12" id="KW-1185">Reference proteome</keyword>
<dbReference type="PROSITE" id="PS01359">
    <property type="entry name" value="ZF_PHD_1"/>
    <property type="match status" value="1"/>
</dbReference>
<dbReference type="Proteomes" id="UP000076837">
    <property type="component" value="Unassembled WGS sequence"/>
</dbReference>
<evidence type="ECO:0000256" key="1">
    <source>
        <dbReference type="ARBA" id="ARBA00004123"/>
    </source>
</evidence>
<dbReference type="InterPro" id="IPR019787">
    <property type="entry name" value="Znf_PHD-finger"/>
</dbReference>
<evidence type="ECO:0000313" key="12">
    <source>
        <dbReference type="Proteomes" id="UP000076837"/>
    </source>
</evidence>
<dbReference type="InterPro" id="IPR028651">
    <property type="entry name" value="ING_fam"/>
</dbReference>
<keyword evidence="8" id="KW-0804">Transcription</keyword>
<comment type="caution">
    <text evidence="11">The sequence shown here is derived from an EMBL/GenBank/DDBJ whole genome shotgun (WGS) entry which is preliminary data.</text>
</comment>
<dbReference type="SUPFAM" id="SSF57903">
    <property type="entry name" value="FYVE/PHD zinc finger"/>
    <property type="match status" value="1"/>
</dbReference>
<dbReference type="PANTHER" id="PTHR10333:SF103">
    <property type="entry name" value="INHIBITOR OF GROWTH PROTEIN 3"/>
    <property type="match status" value="1"/>
</dbReference>
<evidence type="ECO:0000313" key="11">
    <source>
        <dbReference type="EMBL" id="KZM18791.1"/>
    </source>
</evidence>
<keyword evidence="7" id="KW-0805">Transcription regulation</keyword>
<keyword evidence="4" id="KW-0479">Metal-binding</keyword>
<dbReference type="InterPro" id="IPR011011">
    <property type="entry name" value="Znf_FYVE_PHD"/>
</dbReference>
<dbReference type="EMBL" id="JYNV01000322">
    <property type="protein sequence ID" value="KZM18791.1"/>
    <property type="molecule type" value="Genomic_DNA"/>
</dbReference>
<name>A0A162W4K7_DIDRA</name>
<dbReference type="AlphaFoldDB" id="A0A162W4K7"/>
<evidence type="ECO:0000256" key="3">
    <source>
        <dbReference type="ARBA" id="ARBA00022604"/>
    </source>
</evidence>
<dbReference type="OrthoDB" id="5417730at2759"/>
<feature type="region of interest" description="Disordered" evidence="10">
    <location>
        <begin position="63"/>
        <end position="232"/>
    </location>
</feature>
<evidence type="ECO:0000256" key="5">
    <source>
        <dbReference type="ARBA" id="ARBA00022771"/>
    </source>
</evidence>
<dbReference type="Gene3D" id="3.30.40.10">
    <property type="entry name" value="Zinc/RING finger domain, C3HC4 (zinc finger)"/>
    <property type="match status" value="1"/>
</dbReference>
<evidence type="ECO:0000256" key="7">
    <source>
        <dbReference type="ARBA" id="ARBA00023015"/>
    </source>
</evidence>
<keyword evidence="9" id="KW-0539">Nucleus</keyword>
<organism evidence="11 12">
    <name type="scientific">Didymella rabiei</name>
    <name type="common">Chickpea ascochyta blight fungus</name>
    <name type="synonym">Mycosphaerella rabiei</name>
    <dbReference type="NCBI Taxonomy" id="5454"/>
    <lineage>
        <taxon>Eukaryota</taxon>
        <taxon>Fungi</taxon>
        <taxon>Dikarya</taxon>
        <taxon>Ascomycota</taxon>
        <taxon>Pezizomycotina</taxon>
        <taxon>Dothideomycetes</taxon>
        <taxon>Pleosporomycetidae</taxon>
        <taxon>Pleosporales</taxon>
        <taxon>Pleosporineae</taxon>
        <taxon>Didymellaceae</taxon>
        <taxon>Ascochyta</taxon>
    </lineage>
</organism>
<reference evidence="11 12" key="1">
    <citation type="journal article" date="2016" name="Sci. Rep.">
        <title>Draft genome sequencing and secretome analysis of fungal phytopathogen Ascochyta rabiei provides insight into the necrotrophic effector repertoire.</title>
        <authorList>
            <person name="Verma S."/>
            <person name="Gazara R.K."/>
            <person name="Nizam S."/>
            <person name="Parween S."/>
            <person name="Chattopadhyay D."/>
            <person name="Verma P.K."/>
        </authorList>
    </citation>
    <scope>NUCLEOTIDE SEQUENCE [LARGE SCALE GENOMIC DNA]</scope>
    <source>
        <strain evidence="11 12">ArDII</strain>
    </source>
</reference>
<proteinExistence type="inferred from homology"/>
<comment type="subcellular location">
    <subcellularLocation>
        <location evidence="1">Nucleus</location>
    </subcellularLocation>
</comment>
<feature type="compositionally biased region" description="Basic and acidic residues" evidence="10">
    <location>
        <begin position="311"/>
        <end position="324"/>
    </location>
</feature>
<keyword evidence="3" id="KW-0341">Growth regulation</keyword>
<dbReference type="InterPro" id="IPR019786">
    <property type="entry name" value="Zinc_finger_PHD-type_CS"/>
</dbReference>
<dbReference type="InterPro" id="IPR013083">
    <property type="entry name" value="Znf_RING/FYVE/PHD"/>
</dbReference>
<evidence type="ECO:0000256" key="9">
    <source>
        <dbReference type="ARBA" id="ARBA00023242"/>
    </source>
</evidence>
<dbReference type="STRING" id="5454.A0A162W4K7"/>
<comment type="similarity">
    <text evidence="2">Belongs to the ING family.</text>
</comment>
<dbReference type="GO" id="GO:0000785">
    <property type="term" value="C:chromatin"/>
    <property type="evidence" value="ECO:0007669"/>
    <property type="project" value="UniProtKB-ARBA"/>
</dbReference>
<evidence type="ECO:0000256" key="10">
    <source>
        <dbReference type="SAM" id="MobiDB-lite"/>
    </source>
</evidence>
<evidence type="ECO:0000256" key="4">
    <source>
        <dbReference type="ARBA" id="ARBA00022723"/>
    </source>
</evidence>
<feature type="compositionally biased region" description="Acidic residues" evidence="10">
    <location>
        <begin position="70"/>
        <end position="82"/>
    </location>
</feature>
<dbReference type="PROSITE" id="PS50016">
    <property type="entry name" value="ZF_PHD_2"/>
    <property type="match status" value="1"/>
</dbReference>
<feature type="region of interest" description="Disordered" evidence="10">
    <location>
        <begin position="1"/>
        <end position="50"/>
    </location>
</feature>
<protein>
    <submittedName>
        <fullName evidence="11">Zinc ion binding</fullName>
    </submittedName>
</protein>
<feature type="compositionally biased region" description="Basic and acidic residues" evidence="10">
    <location>
        <begin position="146"/>
        <end position="156"/>
    </location>
</feature>